<dbReference type="RefSeq" id="WP_147131327.1">
    <property type="nucleotide sequence ID" value="NZ_BJXA01000018.1"/>
</dbReference>
<dbReference type="Proteomes" id="UP000321424">
    <property type="component" value="Unassembled WGS sequence"/>
</dbReference>
<evidence type="ECO:0000259" key="5">
    <source>
        <dbReference type="Pfam" id="PF00561"/>
    </source>
</evidence>
<evidence type="ECO:0000256" key="3">
    <source>
        <dbReference type="ARBA" id="ARBA00022801"/>
    </source>
</evidence>
<accession>A0A511MDK0</accession>
<feature type="signal peptide" evidence="4">
    <location>
        <begin position="1"/>
        <end position="24"/>
    </location>
</feature>
<dbReference type="AlphaFoldDB" id="A0A511MDK0"/>
<proteinExistence type="inferred from homology"/>
<dbReference type="SUPFAM" id="SSF53474">
    <property type="entry name" value="alpha/beta-Hydrolases"/>
    <property type="match status" value="1"/>
</dbReference>
<evidence type="ECO:0000313" key="7">
    <source>
        <dbReference type="Proteomes" id="UP000321424"/>
    </source>
</evidence>
<dbReference type="InterPro" id="IPR051601">
    <property type="entry name" value="Serine_prot/Carboxylest_S33"/>
</dbReference>
<gene>
    <name evidence="6" type="ORF">NN4_32490</name>
</gene>
<dbReference type="Pfam" id="PF00561">
    <property type="entry name" value="Abhydrolase_1"/>
    <property type="match status" value="1"/>
</dbReference>
<dbReference type="InterPro" id="IPR029058">
    <property type="entry name" value="AB_hydrolase_fold"/>
</dbReference>
<evidence type="ECO:0000313" key="6">
    <source>
        <dbReference type="EMBL" id="GEM38730.1"/>
    </source>
</evidence>
<evidence type="ECO:0000256" key="2">
    <source>
        <dbReference type="ARBA" id="ARBA00022729"/>
    </source>
</evidence>
<evidence type="ECO:0000256" key="4">
    <source>
        <dbReference type="SAM" id="SignalP"/>
    </source>
</evidence>
<protein>
    <submittedName>
        <fullName evidence="6">Alpha/beta hydrolase</fullName>
    </submittedName>
</protein>
<keyword evidence="7" id="KW-1185">Reference proteome</keyword>
<dbReference type="GO" id="GO:0016787">
    <property type="term" value="F:hydrolase activity"/>
    <property type="evidence" value="ECO:0007669"/>
    <property type="project" value="UniProtKB-KW"/>
</dbReference>
<evidence type="ECO:0000256" key="1">
    <source>
        <dbReference type="ARBA" id="ARBA00010088"/>
    </source>
</evidence>
<dbReference type="PROSITE" id="PS51257">
    <property type="entry name" value="PROKAR_LIPOPROTEIN"/>
    <property type="match status" value="1"/>
</dbReference>
<feature type="domain" description="AB hydrolase-1" evidence="5">
    <location>
        <begin position="114"/>
        <end position="488"/>
    </location>
</feature>
<comment type="caution">
    <text evidence="6">The sequence shown here is derived from an EMBL/GenBank/DDBJ whole genome shotgun (WGS) entry which is preliminary data.</text>
</comment>
<dbReference type="InterPro" id="IPR000073">
    <property type="entry name" value="AB_hydrolase_1"/>
</dbReference>
<name>A0A511MDK0_9NOCA</name>
<sequence length="525" mass="55185">MFKSRRKRAAAAVAVASMMIVALGACDSGSTAPGARSPEPEPSTELQRFYDQTLNFEACEGYATTSADRDTFTLDPGFQCARMKVPLDYDDPAGKTASIALLKAPARGKPIGSLVLNPGGPGGAGMGMAALAAGSLSKSPVTENFDLVGFDPRGVAASAPAIDCFTDAEIDAGQGTTTVLTGSGSWTEEETRTIVEQCSRRSGGDDVLAGVGTRSAARDMDILRAVLGDDRLTFLGRSYGTRLGAVYAEMFPAKVGAMVLDGGIDPHLGTAERRVAQFRQFQRAFDDMAVACASTPDCALGTDPSRAVEVFHGIARPLIDKPIVTANGRRMDFDAAYGAVTAGLFDSRVWPIITKGIGELRDGSPETLLRISDVFSGRGPDGVYPNFSEANFAINCMDEQRNTPEEEAELKRRVQEVAPFTDAGLGTEGARDACESWSAAPDLDYPYATGISGLPDTLTISITGDPTTPYDGGVRLADTLGGSLLTVDGKQHTIAVDGTNKCVDDIVADYLVDLKSLAAQARCSL</sequence>
<comment type="similarity">
    <text evidence="1">Belongs to the peptidase S33 family.</text>
</comment>
<keyword evidence="2 4" id="KW-0732">Signal</keyword>
<dbReference type="PANTHER" id="PTHR43248">
    <property type="entry name" value="2-SUCCINYL-6-HYDROXY-2,4-CYCLOHEXADIENE-1-CARBOXYLATE SYNTHASE"/>
    <property type="match status" value="1"/>
</dbReference>
<organism evidence="6 7">
    <name type="scientific">Nocardia ninae NBRC 108245</name>
    <dbReference type="NCBI Taxonomy" id="1210091"/>
    <lineage>
        <taxon>Bacteria</taxon>
        <taxon>Bacillati</taxon>
        <taxon>Actinomycetota</taxon>
        <taxon>Actinomycetes</taxon>
        <taxon>Mycobacteriales</taxon>
        <taxon>Nocardiaceae</taxon>
        <taxon>Nocardia</taxon>
    </lineage>
</organism>
<feature type="chain" id="PRO_5039376812" evidence="4">
    <location>
        <begin position="25"/>
        <end position="525"/>
    </location>
</feature>
<dbReference type="OrthoDB" id="4447445at2"/>
<dbReference type="EMBL" id="BJXA01000018">
    <property type="protein sequence ID" value="GEM38730.1"/>
    <property type="molecule type" value="Genomic_DNA"/>
</dbReference>
<keyword evidence="3 6" id="KW-0378">Hydrolase</keyword>
<dbReference type="PANTHER" id="PTHR43248:SF29">
    <property type="entry name" value="TRIPEPTIDYL AMINOPEPTIDASE"/>
    <property type="match status" value="1"/>
</dbReference>
<reference evidence="6 7" key="1">
    <citation type="submission" date="2019-07" db="EMBL/GenBank/DDBJ databases">
        <title>Whole genome shotgun sequence of Nocardia ninae NBRC 108245.</title>
        <authorList>
            <person name="Hosoyama A."/>
            <person name="Uohara A."/>
            <person name="Ohji S."/>
            <person name="Ichikawa N."/>
        </authorList>
    </citation>
    <scope>NUCLEOTIDE SEQUENCE [LARGE SCALE GENOMIC DNA]</scope>
    <source>
        <strain evidence="6 7">NBRC 108245</strain>
    </source>
</reference>
<dbReference type="Gene3D" id="3.40.50.1820">
    <property type="entry name" value="alpha/beta hydrolase"/>
    <property type="match status" value="1"/>
</dbReference>